<keyword evidence="3" id="KW-1185">Reference proteome</keyword>
<dbReference type="EMBL" id="MH271308">
    <property type="protein sequence ID" value="AWY05727.1"/>
    <property type="molecule type" value="Genomic_DNA"/>
</dbReference>
<keyword evidence="1" id="KW-1133">Transmembrane helix</keyword>
<accession>A0A2Z4Q6K9</accession>
<evidence type="ECO:0000313" key="3">
    <source>
        <dbReference type="Proteomes" id="UP000250990"/>
    </source>
</evidence>
<sequence length="31" mass="3411">MTDPDMLALSIIVSFFVGWLIGKAIIALFDL</sequence>
<evidence type="ECO:0000256" key="1">
    <source>
        <dbReference type="SAM" id="Phobius"/>
    </source>
</evidence>
<keyword evidence="1" id="KW-0812">Transmembrane</keyword>
<name>A0A2Z4Q6K9_9CAUD</name>
<evidence type="ECO:0000313" key="2">
    <source>
        <dbReference type="EMBL" id="AWY05727.1"/>
    </source>
</evidence>
<proteinExistence type="predicted"/>
<keyword evidence="1" id="KW-0472">Membrane</keyword>
<dbReference type="Proteomes" id="UP000250990">
    <property type="component" value="Segment"/>
</dbReference>
<gene>
    <name evidence="2" type="primary">39</name>
    <name evidence="2" type="ORF">PBI_PERCIVAL_39</name>
</gene>
<reference evidence="3" key="1">
    <citation type="submission" date="2018-04" db="EMBL/GenBank/DDBJ databases">
        <authorList>
            <person name="Go L.Y."/>
            <person name="Mitchell J.A."/>
        </authorList>
    </citation>
    <scope>NUCLEOTIDE SEQUENCE [LARGE SCALE GENOMIC DNA]</scope>
</reference>
<protein>
    <submittedName>
        <fullName evidence="2">Uncharacterized protein</fullName>
    </submittedName>
</protein>
<feature type="transmembrane region" description="Helical" evidence="1">
    <location>
        <begin position="6"/>
        <end position="29"/>
    </location>
</feature>
<organism evidence="2 3">
    <name type="scientific">Microbacterium phage Percival</name>
    <dbReference type="NCBI Taxonomy" id="2201439"/>
    <lineage>
        <taxon>Viruses</taxon>
        <taxon>Duplodnaviria</taxon>
        <taxon>Heunggongvirae</taxon>
        <taxon>Uroviricota</taxon>
        <taxon>Caudoviricetes</taxon>
        <taxon>Casidaviridae</taxon>
        <taxon>Percivalvirus</taxon>
        <taxon>Percivalvirus percival</taxon>
    </lineage>
</organism>